<dbReference type="EMBL" id="CP001055">
    <property type="protein sequence ID" value="ACC98726.1"/>
    <property type="molecule type" value="Genomic_DNA"/>
</dbReference>
<dbReference type="PIRSF" id="PIRSF004548">
    <property type="entry name" value="CreD"/>
    <property type="match status" value="1"/>
</dbReference>
<dbReference type="AlphaFoldDB" id="B2KDY0"/>
<keyword evidence="1" id="KW-0472">Membrane</keyword>
<dbReference type="PANTHER" id="PTHR30092">
    <property type="entry name" value="INNER MEMBRANE PROTEIN CRED"/>
    <property type="match status" value="1"/>
</dbReference>
<dbReference type="KEGG" id="emi:Emin_1175"/>
<protein>
    <submittedName>
        <fullName evidence="2">Inner membrane protein involved in colicin E2 resistance</fullName>
    </submittedName>
</protein>
<evidence type="ECO:0000313" key="3">
    <source>
        <dbReference type="Proteomes" id="UP000001029"/>
    </source>
</evidence>
<feature type="transmembrane region" description="Helical" evidence="1">
    <location>
        <begin position="418"/>
        <end position="437"/>
    </location>
</feature>
<dbReference type="Proteomes" id="UP000001029">
    <property type="component" value="Chromosome"/>
</dbReference>
<dbReference type="HOGENOM" id="CLU_036281_1_0_0"/>
<organism evidence="2 3">
    <name type="scientific">Elusimicrobium minutum (strain Pei191)</name>
    <dbReference type="NCBI Taxonomy" id="445932"/>
    <lineage>
        <taxon>Bacteria</taxon>
        <taxon>Pseudomonadati</taxon>
        <taxon>Elusimicrobiota</taxon>
        <taxon>Elusimicrobia</taxon>
        <taxon>Elusimicrobiales</taxon>
        <taxon>Elusimicrobiaceae</taxon>
        <taxon>Elusimicrobium</taxon>
    </lineage>
</organism>
<keyword evidence="3" id="KW-1185">Reference proteome</keyword>
<name>B2KDY0_ELUMP</name>
<dbReference type="NCBIfam" id="NF008712">
    <property type="entry name" value="PRK11715.1-1"/>
    <property type="match status" value="1"/>
</dbReference>
<gene>
    <name evidence="2" type="ordered locus">Emin_1175</name>
</gene>
<feature type="transmembrane region" description="Helical" evidence="1">
    <location>
        <begin position="387"/>
        <end position="406"/>
    </location>
</feature>
<reference evidence="2 3" key="1">
    <citation type="journal article" date="2009" name="Appl. Environ. Microbiol.">
        <title>Genomic analysis of 'Elusimicrobium minutum,' the first cultivated representative of the phylum 'Elusimicrobia' (formerly termite group 1).</title>
        <authorList>
            <person name="Herlemann D.P.R."/>
            <person name="Geissinger O."/>
            <person name="Ikeda-Ohtsubo W."/>
            <person name="Kunin V."/>
            <person name="Sun H."/>
            <person name="Lapidus A."/>
            <person name="Hugenholtz P."/>
            <person name="Brune A."/>
        </authorList>
    </citation>
    <scope>NUCLEOTIDE SEQUENCE [LARGE SCALE GENOMIC DNA]</scope>
    <source>
        <strain evidence="2 3">Pei191</strain>
    </source>
</reference>
<keyword evidence="1" id="KW-0812">Transmembrane</keyword>
<evidence type="ECO:0000256" key="1">
    <source>
        <dbReference type="SAM" id="Phobius"/>
    </source>
</evidence>
<dbReference type="Pfam" id="PF06123">
    <property type="entry name" value="CreD"/>
    <property type="match status" value="1"/>
</dbReference>
<dbReference type="GO" id="GO:0005886">
    <property type="term" value="C:plasma membrane"/>
    <property type="evidence" value="ECO:0007669"/>
    <property type="project" value="TreeGrafter"/>
</dbReference>
<feature type="transmembrane region" description="Helical" evidence="1">
    <location>
        <begin position="336"/>
        <end position="355"/>
    </location>
</feature>
<accession>B2KDY0</accession>
<dbReference type="RefSeq" id="WP_012415341.1">
    <property type="nucleotide sequence ID" value="NC_010644.1"/>
</dbReference>
<feature type="transmembrane region" description="Helical" evidence="1">
    <location>
        <begin position="443"/>
        <end position="462"/>
    </location>
</feature>
<feature type="transmembrane region" description="Helical" evidence="1">
    <location>
        <begin position="362"/>
        <end position="381"/>
    </location>
</feature>
<evidence type="ECO:0000313" key="2">
    <source>
        <dbReference type="EMBL" id="ACC98726.1"/>
    </source>
</evidence>
<sequence length="469" mass="52319">MSEKKFNFKIILKAGVIGVLLLLMLIPLSFVKGVVKERSNYKNDAFKTISGSWGKDQLIAAPFLNVPYSYIYQEKDKDGKVKDVKRYGIYKISPSKLEADVNIIPQIRYIGIFKLPVYTAEVTLKGAFGKMDDTEGRTVDLSKTQMTIEVADLKGVAKLPEGSFNNRKLDFAPYTGSNAVLFSSALGNDEDYKDIAVLTKTEDSMRGHYKEYGSYGNRPGNQLKAIGSAVNYSNTSSDFEVKFALRGSNTINFVPAAKENKFIVKSSWKDPLFFNSFLPDSKTISSDGFSAEWNISYLASGIAQMFESLDITPSIFGVKLSMPVDNYRNGLRSVKYGILFLSLTFLACFVFEIAGKMPIHPFQYVLVGLAMAVFYLLLVSISEFIPFGWSYMIASAAVVLMVGAYARYGVIKKQGTKYFWIPAGIIAVLYMYLYVLLQLQDLSLLLGSLGLFLGLGAVMYTTRNINWYE</sequence>
<dbReference type="OrthoDB" id="9791851at2"/>
<keyword evidence="1" id="KW-1133">Transmembrane helix</keyword>
<dbReference type="PANTHER" id="PTHR30092:SF0">
    <property type="entry name" value="INNER MEMBRANE PROTEIN CRED"/>
    <property type="match status" value="1"/>
</dbReference>
<dbReference type="InterPro" id="IPR010364">
    <property type="entry name" value="Uncharacterised_IM_CreD"/>
</dbReference>
<proteinExistence type="predicted"/>